<dbReference type="AlphaFoldDB" id="A0AAE0F347"/>
<sequence>MRVNCASPWHFMRHNCTSPWHSMRPYRTSPRHLMRVNRASPWHSMRHNPSRSPALFLSCISHPPSKSQRLAWVPVVRSAPAGATLLEALPSSSFAPLIPNVVPVVVAGPYYGGNRGDTGSVNVCTMEEPGHVSCALCRQRRAGHGRQARLSDVRVRVRAPHPDLRGEATIGPSGAVAALEAQPQVQ</sequence>
<reference evidence="1 2" key="1">
    <citation type="journal article" date="2015" name="Genome Biol. Evol.">
        <title>Comparative Genomics of a Bacterivorous Green Alga Reveals Evolutionary Causalities and Consequences of Phago-Mixotrophic Mode of Nutrition.</title>
        <authorList>
            <person name="Burns J.A."/>
            <person name="Paasch A."/>
            <person name="Narechania A."/>
            <person name="Kim E."/>
        </authorList>
    </citation>
    <scope>NUCLEOTIDE SEQUENCE [LARGE SCALE GENOMIC DNA]</scope>
    <source>
        <strain evidence="1 2">PLY_AMNH</strain>
    </source>
</reference>
<evidence type="ECO:0000313" key="1">
    <source>
        <dbReference type="EMBL" id="KAK3249729.1"/>
    </source>
</evidence>
<name>A0AAE0F347_9CHLO</name>
<dbReference type="Proteomes" id="UP001190700">
    <property type="component" value="Unassembled WGS sequence"/>
</dbReference>
<evidence type="ECO:0000313" key="2">
    <source>
        <dbReference type="Proteomes" id="UP001190700"/>
    </source>
</evidence>
<accession>A0AAE0F347</accession>
<gene>
    <name evidence="1" type="ORF">CYMTET_40857</name>
</gene>
<comment type="caution">
    <text evidence="1">The sequence shown here is derived from an EMBL/GenBank/DDBJ whole genome shotgun (WGS) entry which is preliminary data.</text>
</comment>
<dbReference type="EMBL" id="LGRX02027184">
    <property type="protein sequence ID" value="KAK3249729.1"/>
    <property type="molecule type" value="Genomic_DNA"/>
</dbReference>
<organism evidence="1 2">
    <name type="scientific">Cymbomonas tetramitiformis</name>
    <dbReference type="NCBI Taxonomy" id="36881"/>
    <lineage>
        <taxon>Eukaryota</taxon>
        <taxon>Viridiplantae</taxon>
        <taxon>Chlorophyta</taxon>
        <taxon>Pyramimonadophyceae</taxon>
        <taxon>Pyramimonadales</taxon>
        <taxon>Pyramimonadaceae</taxon>
        <taxon>Cymbomonas</taxon>
    </lineage>
</organism>
<proteinExistence type="predicted"/>
<keyword evidence="2" id="KW-1185">Reference proteome</keyword>
<protein>
    <submittedName>
        <fullName evidence="1">Uncharacterized protein</fullName>
    </submittedName>
</protein>